<accession>B7B7V9</accession>
<keyword evidence="1" id="KW-1133">Transmembrane helix</keyword>
<sequence>MLSLKPLFSIFLVLGTKVIIYKTLLHHSIKQFMLNQILRQ</sequence>
<dbReference type="Proteomes" id="UP000005510">
    <property type="component" value="Unassembled WGS sequence"/>
</dbReference>
<dbReference type="EMBL" id="ABYH01000085">
    <property type="protein sequence ID" value="EEC97486.1"/>
    <property type="molecule type" value="Genomic_DNA"/>
</dbReference>
<reference evidence="2 3" key="2">
    <citation type="submission" date="2008-10" db="EMBL/GenBank/DDBJ databases">
        <authorList>
            <person name="Fulton L."/>
            <person name="Clifton S."/>
            <person name="Fulton B."/>
            <person name="Xu J."/>
            <person name="Minx P."/>
            <person name="Pepin K.H."/>
            <person name="Johnson M."/>
            <person name="Bhonagiri V."/>
            <person name="Nash W.E."/>
            <person name="Mardis E.R."/>
            <person name="Wilson R.K."/>
        </authorList>
    </citation>
    <scope>NUCLEOTIDE SEQUENCE [LARGE SCALE GENOMIC DNA]</scope>
    <source>
        <strain evidence="2 3">DSM 18315</strain>
    </source>
</reference>
<proteinExistence type="predicted"/>
<evidence type="ECO:0000313" key="2">
    <source>
        <dbReference type="EMBL" id="EEC97486.1"/>
    </source>
</evidence>
<dbReference type="HOGENOM" id="CLU_3293710_0_0_10"/>
<gene>
    <name evidence="2" type="ORF">PRABACTJOHN_01110</name>
</gene>
<keyword evidence="1" id="KW-0472">Membrane</keyword>
<organism evidence="2 3">
    <name type="scientific">Parabacteroides johnsonii DSM 18315</name>
    <dbReference type="NCBI Taxonomy" id="537006"/>
    <lineage>
        <taxon>Bacteria</taxon>
        <taxon>Pseudomonadati</taxon>
        <taxon>Bacteroidota</taxon>
        <taxon>Bacteroidia</taxon>
        <taxon>Bacteroidales</taxon>
        <taxon>Tannerellaceae</taxon>
        <taxon>Parabacteroides</taxon>
    </lineage>
</organism>
<keyword evidence="1" id="KW-0812">Transmembrane</keyword>
<evidence type="ECO:0000313" key="3">
    <source>
        <dbReference type="Proteomes" id="UP000005510"/>
    </source>
</evidence>
<protein>
    <submittedName>
        <fullName evidence="2">Uncharacterized protein</fullName>
    </submittedName>
</protein>
<comment type="caution">
    <text evidence="2">The sequence shown here is derived from an EMBL/GenBank/DDBJ whole genome shotgun (WGS) entry which is preliminary data.</text>
</comment>
<dbReference type="AlphaFoldDB" id="B7B7V9"/>
<name>B7B7V9_9BACT</name>
<feature type="transmembrane region" description="Helical" evidence="1">
    <location>
        <begin position="6"/>
        <end position="25"/>
    </location>
</feature>
<reference evidence="2 3" key="1">
    <citation type="submission" date="2008-10" db="EMBL/GenBank/DDBJ databases">
        <title>Draft genome sequence of Parabacteroides johnsonii (DSM 18315).</title>
        <authorList>
            <person name="Sudarsanam P."/>
            <person name="Ley R."/>
            <person name="Guruge J."/>
            <person name="Turnbaugh P.J."/>
            <person name="Mahowald M."/>
            <person name="Liep D."/>
            <person name="Gordon J."/>
        </authorList>
    </citation>
    <scope>NUCLEOTIDE SEQUENCE [LARGE SCALE GENOMIC DNA]</scope>
    <source>
        <strain evidence="2 3">DSM 18315</strain>
    </source>
</reference>
<evidence type="ECO:0000256" key="1">
    <source>
        <dbReference type="SAM" id="Phobius"/>
    </source>
</evidence>